<feature type="chain" id="PRO_5002055623" description="TIGR02301 family protein" evidence="2">
    <location>
        <begin position="19"/>
        <end position="195"/>
    </location>
</feature>
<protein>
    <recommendedName>
        <fullName evidence="5">TIGR02301 family protein</fullName>
    </recommendedName>
</protein>
<proteinExistence type="predicted"/>
<dbReference type="STRING" id="1384459.GL4_1069"/>
<evidence type="ECO:0000256" key="2">
    <source>
        <dbReference type="SAM" id="SignalP"/>
    </source>
</evidence>
<feature type="signal peptide" evidence="2">
    <location>
        <begin position="1"/>
        <end position="18"/>
    </location>
</feature>
<gene>
    <name evidence="3" type="ORF">GL4_1069</name>
</gene>
<accession>A0A0A8K3F7</accession>
<dbReference type="AlphaFoldDB" id="A0A0A8K3F7"/>
<dbReference type="InterPro" id="IPR012645">
    <property type="entry name" value="CHP02301"/>
</dbReference>
<keyword evidence="2" id="KW-0732">Signal</keyword>
<dbReference type="HOGENOM" id="CLU_1394916_0_0_5"/>
<evidence type="ECO:0000313" key="3">
    <source>
        <dbReference type="EMBL" id="BAQ16529.1"/>
    </source>
</evidence>
<organism evidence="3 4">
    <name type="scientific">Methyloceanibacter caenitepidi</name>
    <dbReference type="NCBI Taxonomy" id="1384459"/>
    <lineage>
        <taxon>Bacteria</taxon>
        <taxon>Pseudomonadati</taxon>
        <taxon>Pseudomonadota</taxon>
        <taxon>Alphaproteobacteria</taxon>
        <taxon>Hyphomicrobiales</taxon>
        <taxon>Hyphomicrobiaceae</taxon>
        <taxon>Methyloceanibacter</taxon>
    </lineage>
</organism>
<feature type="region of interest" description="Disordered" evidence="1">
    <location>
        <begin position="46"/>
        <end position="75"/>
    </location>
</feature>
<name>A0A0A8K3F7_9HYPH</name>
<dbReference type="Proteomes" id="UP000031643">
    <property type="component" value="Chromosome"/>
</dbReference>
<evidence type="ECO:0008006" key="5">
    <source>
        <dbReference type="Google" id="ProtNLM"/>
    </source>
</evidence>
<dbReference type="NCBIfam" id="TIGR02301">
    <property type="entry name" value="TIGR02301 family protein"/>
    <property type="match status" value="1"/>
</dbReference>
<feature type="compositionally biased region" description="Basic and acidic residues" evidence="1">
    <location>
        <begin position="61"/>
        <end position="75"/>
    </location>
</feature>
<dbReference type="Pfam" id="PF09539">
    <property type="entry name" value="DUF2385"/>
    <property type="match status" value="1"/>
</dbReference>
<dbReference type="KEGG" id="mcg:GL4_1069"/>
<dbReference type="EMBL" id="AP014648">
    <property type="protein sequence ID" value="BAQ16529.1"/>
    <property type="molecule type" value="Genomic_DNA"/>
</dbReference>
<dbReference type="OrthoDB" id="8481666at2"/>
<sequence length="195" mass="21620">MGRLAKPLALLLCGLFWAGTGTVAYVPPANAQFFWFFDQKKPKKQRRAAPRRGYDLPKVTPPKEEVLAPPPPDDRPYDENLMRLAEILGAVHYLRELCGAGEGQLWRDQMAEILRNEGTTAVRRAKLVNKFNDGYRGYRRTYRTCTESATRAASRFSTEGAELATALSQTSVFASAPQARVQAPESDDGASAARN</sequence>
<reference evidence="3 4" key="1">
    <citation type="submission" date="2014-09" db="EMBL/GenBank/DDBJ databases">
        <title>Genome sequencing of Methyloceanibacter caenitepidi Gela4.</title>
        <authorList>
            <person name="Takeuchi M."/>
            <person name="Susumu S."/>
            <person name="Kamagata Y."/>
            <person name="Oshima K."/>
            <person name="Hattori M."/>
            <person name="Iwasaki W."/>
        </authorList>
    </citation>
    <scope>NUCLEOTIDE SEQUENCE [LARGE SCALE GENOMIC DNA]</scope>
    <source>
        <strain evidence="3 4">Gela4</strain>
    </source>
</reference>
<evidence type="ECO:0000313" key="4">
    <source>
        <dbReference type="Proteomes" id="UP000031643"/>
    </source>
</evidence>
<keyword evidence="4" id="KW-1185">Reference proteome</keyword>
<evidence type="ECO:0000256" key="1">
    <source>
        <dbReference type="SAM" id="MobiDB-lite"/>
    </source>
</evidence>